<dbReference type="EMBL" id="BSER01000012">
    <property type="protein sequence ID" value="GLJ96580.1"/>
    <property type="molecule type" value="Genomic_DNA"/>
</dbReference>
<evidence type="ECO:0000313" key="3">
    <source>
        <dbReference type="EMBL" id="GLJ96580.1"/>
    </source>
</evidence>
<organism evidence="3 4">
    <name type="scientific">Microbacterium dextranolyticum</name>
    <dbReference type="NCBI Taxonomy" id="36806"/>
    <lineage>
        <taxon>Bacteria</taxon>
        <taxon>Bacillati</taxon>
        <taxon>Actinomycetota</taxon>
        <taxon>Actinomycetes</taxon>
        <taxon>Micrococcales</taxon>
        <taxon>Microbacteriaceae</taxon>
        <taxon>Microbacterium</taxon>
    </lineage>
</organism>
<feature type="transmembrane region" description="Helical" evidence="2">
    <location>
        <begin position="32"/>
        <end position="57"/>
    </location>
</feature>
<dbReference type="RefSeq" id="WP_239531770.1">
    <property type="nucleotide sequence ID" value="NZ_BAAAUR010000014.1"/>
</dbReference>
<dbReference type="AlphaFoldDB" id="A0A9W6HQ01"/>
<keyword evidence="2" id="KW-1133">Transmembrane helix</keyword>
<evidence type="ECO:0000313" key="4">
    <source>
        <dbReference type="Proteomes" id="UP001142291"/>
    </source>
</evidence>
<protein>
    <submittedName>
        <fullName evidence="3">Uncharacterized protein</fullName>
    </submittedName>
</protein>
<evidence type="ECO:0000256" key="2">
    <source>
        <dbReference type="SAM" id="Phobius"/>
    </source>
</evidence>
<keyword evidence="4" id="KW-1185">Reference proteome</keyword>
<accession>A0A9W6HQ01</accession>
<sequence length="96" mass="9532">MIDAISGLVRAMLAMLGLLALADPAATGSLSAVAVLVLAVALLVVAVIAASVAARGLGARIHPTRRAELRAPLTQSDPAAPGHVRRRGPGRAVAAA</sequence>
<comment type="caution">
    <text evidence="3">The sequence shown here is derived from an EMBL/GenBank/DDBJ whole genome shotgun (WGS) entry which is preliminary data.</text>
</comment>
<name>A0A9W6HQ01_9MICO</name>
<reference evidence="3" key="2">
    <citation type="submission" date="2023-01" db="EMBL/GenBank/DDBJ databases">
        <authorList>
            <person name="Sun Q."/>
            <person name="Evtushenko L."/>
        </authorList>
    </citation>
    <scope>NUCLEOTIDE SEQUENCE</scope>
    <source>
        <strain evidence="3">VKM Ac-1940</strain>
    </source>
</reference>
<feature type="region of interest" description="Disordered" evidence="1">
    <location>
        <begin position="68"/>
        <end position="96"/>
    </location>
</feature>
<keyword evidence="2" id="KW-0812">Transmembrane</keyword>
<keyword evidence="2" id="KW-0472">Membrane</keyword>
<gene>
    <name evidence="3" type="ORF">GCM10017591_26430</name>
</gene>
<reference evidence="3" key="1">
    <citation type="journal article" date="2014" name="Int. J. Syst. Evol. Microbiol.">
        <title>Complete genome sequence of Corynebacterium casei LMG S-19264T (=DSM 44701T), isolated from a smear-ripened cheese.</title>
        <authorList>
            <consortium name="US DOE Joint Genome Institute (JGI-PGF)"/>
            <person name="Walter F."/>
            <person name="Albersmeier A."/>
            <person name="Kalinowski J."/>
            <person name="Ruckert C."/>
        </authorList>
    </citation>
    <scope>NUCLEOTIDE SEQUENCE</scope>
    <source>
        <strain evidence="3">VKM Ac-1940</strain>
    </source>
</reference>
<dbReference type="Proteomes" id="UP001142291">
    <property type="component" value="Unassembled WGS sequence"/>
</dbReference>
<evidence type="ECO:0000256" key="1">
    <source>
        <dbReference type="SAM" id="MobiDB-lite"/>
    </source>
</evidence>
<proteinExistence type="predicted"/>